<keyword evidence="5" id="KW-0165">Cleavage on pair of basic residues</keyword>
<evidence type="ECO:0000313" key="17">
    <source>
        <dbReference type="Proteomes" id="UP000092443"/>
    </source>
</evidence>
<evidence type="ECO:0000256" key="2">
    <source>
        <dbReference type="ARBA" id="ARBA00004251"/>
    </source>
</evidence>
<evidence type="ECO:0000259" key="15">
    <source>
        <dbReference type="Pfam" id="PF07850"/>
    </source>
</evidence>
<evidence type="ECO:0000256" key="1">
    <source>
        <dbReference type="ARBA" id="ARBA00004115"/>
    </source>
</evidence>
<dbReference type="Pfam" id="PF07850">
    <property type="entry name" value="Renin_r"/>
    <property type="match status" value="1"/>
</dbReference>
<feature type="transmembrane region" description="Helical" evidence="14">
    <location>
        <begin position="429"/>
        <end position="449"/>
    </location>
</feature>
<dbReference type="RefSeq" id="XP_037896616.1">
    <property type="nucleotide sequence ID" value="XM_038040688.1"/>
</dbReference>
<evidence type="ECO:0000256" key="13">
    <source>
        <dbReference type="SAM" id="MobiDB-lite"/>
    </source>
</evidence>
<keyword evidence="6 14" id="KW-0812">Transmembrane</keyword>
<evidence type="ECO:0000256" key="6">
    <source>
        <dbReference type="ARBA" id="ARBA00022692"/>
    </source>
</evidence>
<organism evidence="17 18">
    <name type="scientific">Glossina fuscipes</name>
    <dbReference type="NCBI Taxonomy" id="7396"/>
    <lineage>
        <taxon>Eukaryota</taxon>
        <taxon>Metazoa</taxon>
        <taxon>Ecdysozoa</taxon>
        <taxon>Arthropoda</taxon>
        <taxon>Hexapoda</taxon>
        <taxon>Insecta</taxon>
        <taxon>Pterygota</taxon>
        <taxon>Neoptera</taxon>
        <taxon>Endopterygota</taxon>
        <taxon>Diptera</taxon>
        <taxon>Brachycera</taxon>
        <taxon>Muscomorpha</taxon>
        <taxon>Hippoboscoidea</taxon>
        <taxon>Glossinidae</taxon>
        <taxon>Glossina</taxon>
    </lineage>
</organism>
<evidence type="ECO:0000256" key="3">
    <source>
        <dbReference type="ARBA" id="ARBA00004373"/>
    </source>
</evidence>
<accession>A0A9C5Z9V8</accession>
<sequence>MSSSQQPIDFKDISSTTRSVTDEDVASMTTPSITAPPLTTPSMIPPPSTTDPTTTSSVVTETESNASLFDKSQSLVDIANNTFKELCKTLENEQAKLLELEERRKKLHDEMQRLKAEIEEEKHFYKLNIMESVSENLNCLNKGFDSQNGRSVANSGPEILDSDGAQRANAFGEFVILNSPKSLNFKGTEPISSEDLGDVIYASLGNGLSGDAKWPCLNILDPFNLPTNVITIRLDGVTSSKLSGEKTYQLEGHRVEDSLNAVADQLEADNESVCVMNFENFEEAIENFNALLGNVEVKSVSSIYLKPELHIGDKQYLSSIAYINAMADNMNTLLNKCKLLSISLSVDSIAKGHGEKSVATIEALDMFATVAKNVNNAAEKCSNKGTLVLGIVKKTDNTRAKRQATTEEDKNKYNLAEYYSEDYPVIFNIILWLMVTFGFSLLAICYAIGSMDPGRDSIIYRMTSTRMKKDN</sequence>
<evidence type="ECO:0000256" key="8">
    <source>
        <dbReference type="ARBA" id="ARBA00022824"/>
    </source>
</evidence>
<dbReference type="GO" id="GO:0038023">
    <property type="term" value="F:signaling receptor activity"/>
    <property type="evidence" value="ECO:0007669"/>
    <property type="project" value="InterPro"/>
</dbReference>
<evidence type="ECO:0000256" key="4">
    <source>
        <dbReference type="ARBA" id="ARBA00022475"/>
    </source>
</evidence>
<dbReference type="GO" id="GO:0030177">
    <property type="term" value="P:positive regulation of Wnt signaling pathway"/>
    <property type="evidence" value="ECO:0007669"/>
    <property type="project" value="TreeGrafter"/>
</dbReference>
<evidence type="ECO:0000259" key="16">
    <source>
        <dbReference type="Pfam" id="PF25294"/>
    </source>
</evidence>
<dbReference type="AlphaFoldDB" id="A0A9C5Z9V8"/>
<feature type="coiled-coil region" evidence="12">
    <location>
        <begin position="83"/>
        <end position="128"/>
    </location>
</feature>
<dbReference type="PANTHER" id="PTHR13351">
    <property type="entry name" value="RENIN RECEPTOR"/>
    <property type="match status" value="1"/>
</dbReference>
<gene>
    <name evidence="18" type="primary">LOC119641824</name>
</gene>
<dbReference type="GO" id="GO:0005789">
    <property type="term" value="C:endoplasmic reticulum membrane"/>
    <property type="evidence" value="ECO:0007669"/>
    <property type="project" value="UniProtKB-SubCell"/>
</dbReference>
<evidence type="ECO:0000256" key="9">
    <source>
        <dbReference type="ARBA" id="ARBA00022989"/>
    </source>
</evidence>
<keyword evidence="7" id="KW-0732">Signal</keyword>
<dbReference type="GO" id="GO:0098588">
    <property type="term" value="C:bounding membrane of organelle"/>
    <property type="evidence" value="ECO:0007669"/>
    <property type="project" value="UniProtKB-ARBA"/>
</dbReference>
<keyword evidence="4" id="KW-1003">Cell membrane</keyword>
<evidence type="ECO:0000256" key="14">
    <source>
        <dbReference type="SAM" id="Phobius"/>
    </source>
</evidence>
<dbReference type="Proteomes" id="UP000092443">
    <property type="component" value="Unplaced"/>
</dbReference>
<dbReference type="InterPro" id="IPR056780">
    <property type="entry name" value="Renin_r_C"/>
</dbReference>
<feature type="domain" description="Renin receptor-like C-terminal transmembrane spanning segment" evidence="15">
    <location>
        <begin position="399"/>
        <end position="470"/>
    </location>
</feature>
<feature type="compositionally biased region" description="Polar residues" evidence="13">
    <location>
        <begin position="1"/>
        <end position="19"/>
    </location>
</feature>
<keyword evidence="10 14" id="KW-0472">Membrane</keyword>
<dbReference type="GO" id="GO:0031982">
    <property type="term" value="C:vesicle"/>
    <property type="evidence" value="ECO:0007669"/>
    <property type="project" value="UniProtKB-SubCell"/>
</dbReference>
<evidence type="ECO:0000256" key="5">
    <source>
        <dbReference type="ARBA" id="ARBA00022685"/>
    </source>
</evidence>
<dbReference type="GeneID" id="119641824"/>
<dbReference type="Pfam" id="PF25294">
    <property type="entry name" value="RENR_N"/>
    <property type="match status" value="1"/>
</dbReference>
<protein>
    <submittedName>
        <fullName evidence="18">ATPase H(+)-transporting accessory protein 2</fullName>
    </submittedName>
</protein>
<feature type="domain" description="Renin receptor N-terminal" evidence="16">
    <location>
        <begin position="172"/>
        <end position="297"/>
    </location>
</feature>
<dbReference type="KEGG" id="gfs:119641824"/>
<keyword evidence="9 14" id="KW-1133">Transmembrane helix</keyword>
<name>A0A9C5Z9V8_9MUSC</name>
<evidence type="ECO:0000256" key="11">
    <source>
        <dbReference type="ARBA" id="ARBA00023170"/>
    </source>
</evidence>
<keyword evidence="11" id="KW-0675">Receptor</keyword>
<evidence type="ECO:0000256" key="12">
    <source>
        <dbReference type="SAM" id="Coils"/>
    </source>
</evidence>
<dbReference type="InterPro" id="IPR057318">
    <property type="entry name" value="RENR_N"/>
</dbReference>
<evidence type="ECO:0000313" key="18">
    <source>
        <dbReference type="RefSeq" id="XP_037896616.1"/>
    </source>
</evidence>
<feature type="region of interest" description="Disordered" evidence="13">
    <location>
        <begin position="1"/>
        <end position="56"/>
    </location>
</feature>
<keyword evidence="8" id="KW-0256">Endoplasmic reticulum</keyword>
<proteinExistence type="predicted"/>
<keyword evidence="17" id="KW-1185">Reference proteome</keyword>
<dbReference type="GO" id="GO:0009897">
    <property type="term" value="C:external side of plasma membrane"/>
    <property type="evidence" value="ECO:0007669"/>
    <property type="project" value="TreeGrafter"/>
</dbReference>
<evidence type="ECO:0000256" key="10">
    <source>
        <dbReference type="ARBA" id="ARBA00023136"/>
    </source>
</evidence>
<reference evidence="18" key="1">
    <citation type="submission" date="2025-08" db="UniProtKB">
        <authorList>
            <consortium name="RefSeq"/>
        </authorList>
    </citation>
    <scope>IDENTIFICATION</scope>
    <source>
        <tissue evidence="18">Whole body pupa</tissue>
    </source>
</reference>
<comment type="subcellular location">
    <subcellularLocation>
        <location evidence="2">Cell membrane</location>
        <topology evidence="2">Single-pass type I membrane protein</topology>
    </subcellularLocation>
    <subcellularLocation>
        <location evidence="1">Endoplasmic reticulum membrane</location>
        <topology evidence="1">Single-pass type I membrane protein</topology>
    </subcellularLocation>
    <subcellularLocation>
        <location evidence="3">Vesicle</location>
    </subcellularLocation>
</comment>
<dbReference type="PANTHER" id="PTHR13351:SF1">
    <property type="entry name" value="RENIN RECEPTOR"/>
    <property type="match status" value="1"/>
</dbReference>
<keyword evidence="12" id="KW-0175">Coiled coil</keyword>
<dbReference type="InterPro" id="IPR012493">
    <property type="entry name" value="Renin_rcpt"/>
</dbReference>
<evidence type="ECO:0000256" key="7">
    <source>
        <dbReference type="ARBA" id="ARBA00022729"/>
    </source>
</evidence>